<protein>
    <submittedName>
        <fullName evidence="2">Uncharacterized protein</fullName>
    </submittedName>
</protein>
<proteinExistence type="predicted"/>
<name>A0AAV3T042_9EURY</name>
<dbReference type="InterPro" id="IPR057178">
    <property type="entry name" value="DUF7856"/>
</dbReference>
<sequence>MRLAVAGVRASGRALDLRGRDIDPHQLLAAIRDPDGELVVCRRPGPAHRHVGHIAAPADPPSTDALAAVAASRDLEPESGRPPTDATAERRAVAAATADVVALRERVERASGRLEALRDLDADTDAAAADLRRATLELTDAETERVAAEQRLDAAEAWLRRERDRRERGLRRADARRNHPERRTRALAERARPLVERARAAVPDWNPNALAAARAARLSAPVLVEDGPFRHPGQAAACLDAPVILL</sequence>
<comment type="caution">
    <text evidence="2">The sequence shown here is derived from an EMBL/GenBank/DDBJ whole genome shotgun (WGS) entry which is preliminary data.</text>
</comment>
<dbReference type="Pfam" id="PF25254">
    <property type="entry name" value="DUF7856"/>
    <property type="match status" value="1"/>
</dbReference>
<organism evidence="2 3">
    <name type="scientific">Salarchaeum japonicum</name>
    <dbReference type="NCBI Taxonomy" id="555573"/>
    <lineage>
        <taxon>Archaea</taxon>
        <taxon>Methanobacteriati</taxon>
        <taxon>Methanobacteriota</taxon>
        <taxon>Stenosarchaea group</taxon>
        <taxon>Halobacteria</taxon>
        <taxon>Halobacteriales</taxon>
        <taxon>Halobacteriaceae</taxon>
    </lineage>
</organism>
<feature type="coiled-coil region" evidence="1">
    <location>
        <begin position="100"/>
        <end position="151"/>
    </location>
</feature>
<evidence type="ECO:0000256" key="1">
    <source>
        <dbReference type="SAM" id="Coils"/>
    </source>
</evidence>
<dbReference type="EMBL" id="BAAADU010000002">
    <property type="protein sequence ID" value="GAA0648964.1"/>
    <property type="molecule type" value="Genomic_DNA"/>
</dbReference>
<gene>
    <name evidence="2" type="ORF">GCM10009019_09500</name>
</gene>
<reference evidence="2 3" key="1">
    <citation type="journal article" date="2019" name="Int. J. Syst. Evol. Microbiol.">
        <title>The Global Catalogue of Microorganisms (GCM) 10K type strain sequencing project: providing services to taxonomists for standard genome sequencing and annotation.</title>
        <authorList>
            <consortium name="The Broad Institute Genomics Platform"/>
            <consortium name="The Broad Institute Genome Sequencing Center for Infectious Disease"/>
            <person name="Wu L."/>
            <person name="Ma J."/>
        </authorList>
    </citation>
    <scope>NUCLEOTIDE SEQUENCE [LARGE SCALE GENOMIC DNA]</scope>
    <source>
        <strain evidence="2 3">JCM 16327</strain>
    </source>
</reference>
<accession>A0AAV3T042</accession>
<dbReference type="Proteomes" id="UP001500194">
    <property type="component" value="Unassembled WGS sequence"/>
</dbReference>
<keyword evidence="3" id="KW-1185">Reference proteome</keyword>
<evidence type="ECO:0000313" key="3">
    <source>
        <dbReference type="Proteomes" id="UP001500194"/>
    </source>
</evidence>
<dbReference type="RefSeq" id="WP_227261345.1">
    <property type="nucleotide sequence ID" value="NZ_BAAADU010000002.1"/>
</dbReference>
<dbReference type="AlphaFoldDB" id="A0AAV3T042"/>
<evidence type="ECO:0000313" key="2">
    <source>
        <dbReference type="EMBL" id="GAA0648964.1"/>
    </source>
</evidence>
<keyword evidence="1" id="KW-0175">Coiled coil</keyword>
<dbReference type="GeneID" id="68571924"/>